<dbReference type="InterPro" id="IPR005467">
    <property type="entry name" value="His_kinase_dom"/>
</dbReference>
<dbReference type="InterPro" id="IPR001789">
    <property type="entry name" value="Sig_transdc_resp-reg_receiver"/>
</dbReference>
<dbReference type="SMART" id="SM00448">
    <property type="entry name" value="REC"/>
    <property type="match status" value="1"/>
</dbReference>
<dbReference type="GO" id="GO:0000155">
    <property type="term" value="F:phosphorelay sensor kinase activity"/>
    <property type="evidence" value="ECO:0007669"/>
    <property type="project" value="InterPro"/>
</dbReference>
<dbReference type="GO" id="GO:0007234">
    <property type="term" value="P:osmosensory signaling via phosphorelay pathway"/>
    <property type="evidence" value="ECO:0007669"/>
    <property type="project" value="TreeGrafter"/>
</dbReference>
<dbReference type="PANTHER" id="PTHR42878">
    <property type="entry name" value="TWO-COMPONENT HISTIDINE KINASE"/>
    <property type="match status" value="1"/>
</dbReference>
<dbReference type="EMBL" id="VSSQ01000148">
    <property type="protein sequence ID" value="MPL81305.1"/>
    <property type="molecule type" value="Genomic_DNA"/>
</dbReference>
<dbReference type="InterPro" id="IPR004358">
    <property type="entry name" value="Sig_transdc_His_kin-like_C"/>
</dbReference>
<keyword evidence="6" id="KW-0175">Coiled coil</keyword>
<evidence type="ECO:0000259" key="8">
    <source>
        <dbReference type="PROSITE" id="PS50110"/>
    </source>
</evidence>
<proteinExistence type="predicted"/>
<dbReference type="Pfam" id="PF00072">
    <property type="entry name" value="Response_reg"/>
    <property type="match status" value="1"/>
</dbReference>
<feature type="coiled-coil region" evidence="6">
    <location>
        <begin position="171"/>
        <end position="208"/>
    </location>
</feature>
<name>A0A644URD5_9ZZZZ</name>
<dbReference type="SUPFAM" id="SSF55874">
    <property type="entry name" value="ATPase domain of HSP90 chaperone/DNA topoisomerase II/histidine kinase"/>
    <property type="match status" value="1"/>
</dbReference>
<dbReference type="Pfam" id="PF00512">
    <property type="entry name" value="HisKA"/>
    <property type="match status" value="1"/>
</dbReference>
<feature type="domain" description="Response regulatory" evidence="8">
    <location>
        <begin position="14"/>
        <end position="130"/>
    </location>
</feature>
<dbReference type="FunFam" id="3.30.565.10:FF:000006">
    <property type="entry name" value="Sensor histidine kinase WalK"/>
    <property type="match status" value="1"/>
</dbReference>
<dbReference type="EC" id="2.7.13.3" evidence="2"/>
<dbReference type="AlphaFoldDB" id="A0A644URD5"/>
<dbReference type="Gene3D" id="3.30.565.10">
    <property type="entry name" value="Histidine kinase-like ATPase, C-terminal domain"/>
    <property type="match status" value="1"/>
</dbReference>
<dbReference type="SUPFAM" id="SSF47384">
    <property type="entry name" value="Homodimeric domain of signal transducing histidine kinase"/>
    <property type="match status" value="1"/>
</dbReference>
<dbReference type="PROSITE" id="PS50110">
    <property type="entry name" value="RESPONSE_REGULATORY"/>
    <property type="match status" value="1"/>
</dbReference>
<evidence type="ECO:0000256" key="2">
    <source>
        <dbReference type="ARBA" id="ARBA00012438"/>
    </source>
</evidence>
<evidence type="ECO:0000256" key="4">
    <source>
        <dbReference type="ARBA" id="ARBA00022679"/>
    </source>
</evidence>
<dbReference type="InterPro" id="IPR036890">
    <property type="entry name" value="HATPase_C_sf"/>
</dbReference>
<dbReference type="InterPro" id="IPR003594">
    <property type="entry name" value="HATPase_dom"/>
</dbReference>
<dbReference type="SUPFAM" id="SSF52172">
    <property type="entry name" value="CheY-like"/>
    <property type="match status" value="1"/>
</dbReference>
<dbReference type="Gene3D" id="1.10.287.130">
    <property type="match status" value="1"/>
</dbReference>
<dbReference type="GO" id="GO:0030295">
    <property type="term" value="F:protein kinase activator activity"/>
    <property type="evidence" value="ECO:0007669"/>
    <property type="project" value="TreeGrafter"/>
</dbReference>
<keyword evidence="4 9" id="KW-0808">Transferase</keyword>
<gene>
    <name evidence="9" type="primary">sasA_87</name>
    <name evidence="9" type="ORF">SDC9_27220</name>
</gene>
<dbReference type="CDD" id="cd00082">
    <property type="entry name" value="HisKA"/>
    <property type="match status" value="1"/>
</dbReference>
<dbReference type="InterPro" id="IPR050351">
    <property type="entry name" value="BphY/WalK/GraS-like"/>
</dbReference>
<dbReference type="PANTHER" id="PTHR42878:SF15">
    <property type="entry name" value="BACTERIOPHYTOCHROME"/>
    <property type="match status" value="1"/>
</dbReference>
<dbReference type="SMART" id="SM00388">
    <property type="entry name" value="HisKA"/>
    <property type="match status" value="1"/>
</dbReference>
<evidence type="ECO:0000313" key="9">
    <source>
        <dbReference type="EMBL" id="MPL81305.1"/>
    </source>
</evidence>
<dbReference type="SMART" id="SM00387">
    <property type="entry name" value="HATPase_c"/>
    <property type="match status" value="1"/>
</dbReference>
<evidence type="ECO:0000259" key="7">
    <source>
        <dbReference type="PROSITE" id="PS50109"/>
    </source>
</evidence>
<feature type="domain" description="Histidine kinase" evidence="7">
    <location>
        <begin position="208"/>
        <end position="418"/>
    </location>
</feature>
<dbReference type="InterPro" id="IPR003661">
    <property type="entry name" value="HisK_dim/P_dom"/>
</dbReference>
<dbReference type="InterPro" id="IPR036097">
    <property type="entry name" value="HisK_dim/P_sf"/>
</dbReference>
<comment type="catalytic activity">
    <reaction evidence="1">
        <text>ATP + protein L-histidine = ADP + protein N-phospho-L-histidine.</text>
        <dbReference type="EC" id="2.7.13.3"/>
    </reaction>
</comment>
<keyword evidence="5 9" id="KW-0418">Kinase</keyword>
<evidence type="ECO:0000256" key="5">
    <source>
        <dbReference type="ARBA" id="ARBA00022777"/>
    </source>
</evidence>
<evidence type="ECO:0000256" key="6">
    <source>
        <dbReference type="SAM" id="Coils"/>
    </source>
</evidence>
<dbReference type="GO" id="GO:0000156">
    <property type="term" value="F:phosphorelay response regulator activity"/>
    <property type="evidence" value="ECO:0007669"/>
    <property type="project" value="TreeGrafter"/>
</dbReference>
<protein>
    <recommendedName>
        <fullName evidence="2">histidine kinase</fullName>
        <ecNumber evidence="2">2.7.13.3</ecNumber>
    </recommendedName>
</protein>
<evidence type="ECO:0000256" key="1">
    <source>
        <dbReference type="ARBA" id="ARBA00000085"/>
    </source>
</evidence>
<accession>A0A644URD5</accession>
<organism evidence="9">
    <name type="scientific">bioreactor metagenome</name>
    <dbReference type="NCBI Taxonomy" id="1076179"/>
    <lineage>
        <taxon>unclassified sequences</taxon>
        <taxon>metagenomes</taxon>
        <taxon>ecological metagenomes</taxon>
    </lineage>
</organism>
<evidence type="ECO:0000256" key="3">
    <source>
        <dbReference type="ARBA" id="ARBA00022553"/>
    </source>
</evidence>
<dbReference type="PRINTS" id="PR00344">
    <property type="entry name" value="BCTRLSENSOR"/>
</dbReference>
<sequence length="418" mass="47071">MIQNKISTLLNNRHIVACEDSIVQAKRLEYLFKKYGMAYKMYHNASDAYSSILESKPALIISDVIMPGISGFEFCTKIKLNEYLKDIPVILLTALQDPDDIIKGLQSGADNFITKPYEEEEILLRVEHLLENRLISNETEDRSQIKLKFRGNEYLISSSKRQIIDLLISVYETATNRNAELSEIKSQLEKSNEELKQANNDLDSFSRSVSHDLKSPLSVIMGFAAAILDNPDSSINGEEREYLEHIRLSANEMSQLIKDLLAFSQSGIVVLQKESADLSQIAREETENLLLRYPGFNPRLEIQNGIVANADQSLMRIVLDNLLGNSFKYCANTPSPAIKFYAEESFGSRVYCIEDNGSGFDSEKADDLFKPFVRYHGKEYSGTGVGLSTVKRIIDRHGGAIWAESKKGEGAKFFFTLS</sequence>
<keyword evidence="3" id="KW-0597">Phosphoprotein</keyword>
<dbReference type="PROSITE" id="PS50109">
    <property type="entry name" value="HIS_KIN"/>
    <property type="match status" value="1"/>
</dbReference>
<dbReference type="Pfam" id="PF02518">
    <property type="entry name" value="HATPase_c"/>
    <property type="match status" value="1"/>
</dbReference>
<comment type="caution">
    <text evidence="9">The sequence shown here is derived from an EMBL/GenBank/DDBJ whole genome shotgun (WGS) entry which is preliminary data.</text>
</comment>
<dbReference type="InterPro" id="IPR011006">
    <property type="entry name" value="CheY-like_superfamily"/>
</dbReference>
<dbReference type="Gene3D" id="3.40.50.2300">
    <property type="match status" value="1"/>
</dbReference>
<reference evidence="9" key="1">
    <citation type="submission" date="2019-08" db="EMBL/GenBank/DDBJ databases">
        <authorList>
            <person name="Kucharzyk K."/>
            <person name="Murdoch R.W."/>
            <person name="Higgins S."/>
            <person name="Loffler F."/>
        </authorList>
    </citation>
    <scope>NUCLEOTIDE SEQUENCE</scope>
</reference>